<sequence>MASRTLVPIIHTLTWHLDQSRPTTPQYNIVNSTTRLFTRRLNEPVTQTISKTEGTITQSRKCSTQSSTPRNFKQKRRMEQSRNMAGFALTLGGVEGLDATGFHFYDASR</sequence>
<protein>
    <submittedName>
        <fullName evidence="2">Uncharacterized protein</fullName>
    </submittedName>
</protein>
<evidence type="ECO:0000256" key="1">
    <source>
        <dbReference type="SAM" id="MobiDB-lite"/>
    </source>
</evidence>
<proteinExistence type="predicted"/>
<dbReference type="Proteomes" id="UP000193498">
    <property type="component" value="Unassembled WGS sequence"/>
</dbReference>
<name>A0A1Y1XAW1_9FUNG</name>
<evidence type="ECO:0000313" key="3">
    <source>
        <dbReference type="Proteomes" id="UP000193498"/>
    </source>
</evidence>
<evidence type="ECO:0000313" key="2">
    <source>
        <dbReference type="EMBL" id="ORX82857.1"/>
    </source>
</evidence>
<feature type="region of interest" description="Disordered" evidence="1">
    <location>
        <begin position="52"/>
        <end position="78"/>
    </location>
</feature>
<organism evidence="2 3">
    <name type="scientific">Basidiobolus meristosporus CBS 931.73</name>
    <dbReference type="NCBI Taxonomy" id="1314790"/>
    <lineage>
        <taxon>Eukaryota</taxon>
        <taxon>Fungi</taxon>
        <taxon>Fungi incertae sedis</taxon>
        <taxon>Zoopagomycota</taxon>
        <taxon>Entomophthoromycotina</taxon>
        <taxon>Basidiobolomycetes</taxon>
        <taxon>Basidiobolales</taxon>
        <taxon>Basidiobolaceae</taxon>
        <taxon>Basidiobolus</taxon>
    </lineage>
</organism>
<feature type="compositionally biased region" description="Polar residues" evidence="1">
    <location>
        <begin position="52"/>
        <end position="71"/>
    </location>
</feature>
<keyword evidence="3" id="KW-1185">Reference proteome</keyword>
<dbReference type="AlphaFoldDB" id="A0A1Y1XAW1"/>
<comment type="caution">
    <text evidence="2">The sequence shown here is derived from an EMBL/GenBank/DDBJ whole genome shotgun (WGS) entry which is preliminary data.</text>
</comment>
<reference evidence="2 3" key="1">
    <citation type="submission" date="2016-07" db="EMBL/GenBank/DDBJ databases">
        <title>Pervasive Adenine N6-methylation of Active Genes in Fungi.</title>
        <authorList>
            <consortium name="DOE Joint Genome Institute"/>
            <person name="Mondo S.J."/>
            <person name="Dannebaum R.O."/>
            <person name="Kuo R.C."/>
            <person name="Labutti K."/>
            <person name="Haridas S."/>
            <person name="Kuo A."/>
            <person name="Salamov A."/>
            <person name="Ahrendt S.R."/>
            <person name="Lipzen A."/>
            <person name="Sullivan W."/>
            <person name="Andreopoulos W.B."/>
            <person name="Clum A."/>
            <person name="Lindquist E."/>
            <person name="Daum C."/>
            <person name="Ramamoorthy G.K."/>
            <person name="Gryganskyi A."/>
            <person name="Culley D."/>
            <person name="Magnuson J.K."/>
            <person name="James T.Y."/>
            <person name="O'Malley M.A."/>
            <person name="Stajich J.E."/>
            <person name="Spatafora J.W."/>
            <person name="Visel A."/>
            <person name="Grigoriev I.V."/>
        </authorList>
    </citation>
    <scope>NUCLEOTIDE SEQUENCE [LARGE SCALE GENOMIC DNA]</scope>
    <source>
        <strain evidence="2 3">CBS 931.73</strain>
    </source>
</reference>
<gene>
    <name evidence="2" type="ORF">K493DRAFT_411757</name>
</gene>
<accession>A0A1Y1XAW1</accession>
<dbReference type="InParanoid" id="A0A1Y1XAW1"/>
<dbReference type="EMBL" id="MCFE01000658">
    <property type="protein sequence ID" value="ORX82857.1"/>
    <property type="molecule type" value="Genomic_DNA"/>
</dbReference>